<dbReference type="GO" id="GO:0016020">
    <property type="term" value="C:membrane"/>
    <property type="evidence" value="ECO:0007669"/>
    <property type="project" value="UniProtKB-SubCell"/>
</dbReference>
<keyword evidence="9" id="KW-1185">Reference proteome</keyword>
<evidence type="ECO:0000313" key="8">
    <source>
        <dbReference type="EMBL" id="KLN61518.1"/>
    </source>
</evidence>
<dbReference type="Proteomes" id="UP000035444">
    <property type="component" value="Unassembled WGS sequence"/>
</dbReference>
<keyword evidence="3" id="KW-0679">Respiratory chain</keyword>
<evidence type="ECO:0000256" key="7">
    <source>
        <dbReference type="SAM" id="MobiDB-lite"/>
    </source>
</evidence>
<keyword evidence="5" id="KW-0249">Electron transport</keyword>
<dbReference type="PATRIC" id="fig|1489064.4.peg.2683"/>
<evidence type="ECO:0000256" key="2">
    <source>
        <dbReference type="ARBA" id="ARBA00022448"/>
    </source>
</evidence>
<evidence type="ECO:0000256" key="5">
    <source>
        <dbReference type="ARBA" id="ARBA00022982"/>
    </source>
</evidence>
<keyword evidence="4" id="KW-0809">Transit peptide</keyword>
<comment type="caution">
    <text evidence="8">The sequence shown here is derived from an EMBL/GenBank/DDBJ whole genome shotgun (WGS) entry which is preliminary data.</text>
</comment>
<dbReference type="OrthoDB" id="9799572at2"/>
<organism evidence="8 9">
    <name type="scientific">Kiloniella spongiae</name>
    <dbReference type="NCBI Taxonomy" id="1489064"/>
    <lineage>
        <taxon>Bacteria</taxon>
        <taxon>Pseudomonadati</taxon>
        <taxon>Pseudomonadota</taxon>
        <taxon>Alphaproteobacteria</taxon>
        <taxon>Rhodospirillales</taxon>
        <taxon>Kiloniellaceae</taxon>
        <taxon>Kiloniella</taxon>
    </lineage>
</organism>
<keyword evidence="6" id="KW-0472">Membrane</keyword>
<sequence>MQVRIYQPPKNAMQSGRANTKRWLVEYEPDAVREIEPLMGWTSSRDTRGQLRMWFDSKEEAIAYAQRQGVMYSVEEPKERKLKPKGYGDNFSTTRLGRWTH</sequence>
<accession>A0A0H2MGM2</accession>
<comment type="subcellular location">
    <subcellularLocation>
        <location evidence="1">Membrane</location>
    </subcellularLocation>
</comment>
<dbReference type="PANTHER" id="PTHR12219">
    <property type="entry name" value="NADH-UBIQUINONE OXIDOREDUCTASE"/>
    <property type="match status" value="1"/>
</dbReference>
<dbReference type="PANTHER" id="PTHR12219:SF8">
    <property type="entry name" value="NADH DEHYDROGENASE [UBIQUINONE] IRON-SULFUR PROTEIN 4, MITOCHONDRIAL"/>
    <property type="match status" value="1"/>
</dbReference>
<dbReference type="STRING" id="1489064.WH96_07130"/>
<evidence type="ECO:0000256" key="6">
    <source>
        <dbReference type="ARBA" id="ARBA00023136"/>
    </source>
</evidence>
<dbReference type="Pfam" id="PF04800">
    <property type="entry name" value="NDUS4"/>
    <property type="match status" value="1"/>
</dbReference>
<evidence type="ECO:0000313" key="9">
    <source>
        <dbReference type="Proteomes" id="UP000035444"/>
    </source>
</evidence>
<name>A0A0H2MGM2_9PROT</name>
<protein>
    <submittedName>
        <fullName evidence="8">ETC complex I subunit</fullName>
    </submittedName>
</protein>
<feature type="region of interest" description="Disordered" evidence="7">
    <location>
        <begin position="77"/>
        <end position="101"/>
    </location>
</feature>
<evidence type="ECO:0000256" key="1">
    <source>
        <dbReference type="ARBA" id="ARBA00004370"/>
    </source>
</evidence>
<dbReference type="AlphaFoldDB" id="A0A0H2MGM2"/>
<evidence type="ECO:0000256" key="4">
    <source>
        <dbReference type="ARBA" id="ARBA00022946"/>
    </source>
</evidence>
<gene>
    <name evidence="8" type="ORF">WH96_07130</name>
</gene>
<dbReference type="InterPro" id="IPR038532">
    <property type="entry name" value="NDUFS4-like_sf"/>
</dbReference>
<dbReference type="EMBL" id="LAQL01000004">
    <property type="protein sequence ID" value="KLN61518.1"/>
    <property type="molecule type" value="Genomic_DNA"/>
</dbReference>
<keyword evidence="2" id="KW-0813">Transport</keyword>
<evidence type="ECO:0000256" key="3">
    <source>
        <dbReference type="ARBA" id="ARBA00022660"/>
    </source>
</evidence>
<dbReference type="Gene3D" id="3.30.160.190">
    <property type="entry name" value="atu1810 like domain"/>
    <property type="match status" value="1"/>
</dbReference>
<dbReference type="GO" id="GO:0022900">
    <property type="term" value="P:electron transport chain"/>
    <property type="evidence" value="ECO:0007669"/>
    <property type="project" value="InterPro"/>
</dbReference>
<dbReference type="InterPro" id="IPR006885">
    <property type="entry name" value="NADH_UbQ_FeS_4_mit-like"/>
</dbReference>
<proteinExistence type="predicted"/>
<dbReference type="RefSeq" id="WP_047763605.1">
    <property type="nucleotide sequence ID" value="NZ_LAQL01000004.1"/>
</dbReference>
<reference evidence="8 9" key="1">
    <citation type="submission" date="2015-03" db="EMBL/GenBank/DDBJ databases">
        <title>Genome Sequence of Kiloniella spongiae MEBiC09566, isolated from a marine sponge.</title>
        <authorList>
            <person name="Shao Z."/>
            <person name="Wang L."/>
            <person name="Li X."/>
        </authorList>
    </citation>
    <scope>NUCLEOTIDE SEQUENCE [LARGE SCALE GENOMIC DNA]</scope>
    <source>
        <strain evidence="8 9">MEBiC09566</strain>
    </source>
</reference>